<dbReference type="Proteomes" id="UP000789739">
    <property type="component" value="Unassembled WGS sequence"/>
</dbReference>
<gene>
    <name evidence="8" type="ORF">PBRASI_LOCUS3847</name>
</gene>
<evidence type="ECO:0000256" key="2">
    <source>
        <dbReference type="ARBA" id="ARBA00005227"/>
    </source>
</evidence>
<evidence type="ECO:0000256" key="6">
    <source>
        <dbReference type="ARBA" id="ARBA00023136"/>
    </source>
</evidence>
<proteinExistence type="inferred from homology"/>
<evidence type="ECO:0000256" key="1">
    <source>
        <dbReference type="ARBA" id="ARBA00004141"/>
    </source>
</evidence>
<reference evidence="8" key="1">
    <citation type="submission" date="2021-06" db="EMBL/GenBank/DDBJ databases">
        <authorList>
            <person name="Kallberg Y."/>
            <person name="Tangrot J."/>
            <person name="Rosling A."/>
        </authorList>
    </citation>
    <scope>NUCLEOTIDE SEQUENCE</scope>
    <source>
        <strain evidence="8">BR232B</strain>
    </source>
</reference>
<accession>A0A9N9ADA8</accession>
<comment type="caution">
    <text evidence="7">Lacks conserved residue(s) required for the propagation of feature annotation.</text>
</comment>
<protein>
    <recommendedName>
        <fullName evidence="7">Transmembrane 9 superfamily member</fullName>
    </recommendedName>
</protein>
<keyword evidence="6 7" id="KW-0472">Membrane</keyword>
<evidence type="ECO:0000256" key="4">
    <source>
        <dbReference type="ARBA" id="ARBA00022729"/>
    </source>
</evidence>
<evidence type="ECO:0000256" key="5">
    <source>
        <dbReference type="ARBA" id="ARBA00022989"/>
    </source>
</evidence>
<name>A0A9N9ADA8_9GLOM</name>
<dbReference type="Pfam" id="PF02990">
    <property type="entry name" value="EMP70"/>
    <property type="match status" value="1"/>
</dbReference>
<dbReference type="AlphaFoldDB" id="A0A9N9ADA8"/>
<dbReference type="PANTHER" id="PTHR10766:SF41">
    <property type="entry name" value="TRANSMEMBRANE 9 SUPERFAMILY MEMBER 3"/>
    <property type="match status" value="1"/>
</dbReference>
<comment type="caution">
    <text evidence="8">The sequence shown here is derived from an EMBL/GenBank/DDBJ whole genome shotgun (WGS) entry which is preliminary data.</text>
</comment>
<comment type="similarity">
    <text evidence="2 7">Belongs to the nonaspanin (TM9SF) (TC 9.A.2) family.</text>
</comment>
<feature type="transmembrane region" description="Helical" evidence="7">
    <location>
        <begin position="311"/>
        <end position="336"/>
    </location>
</feature>
<keyword evidence="5 7" id="KW-1133">Transmembrane helix</keyword>
<keyword evidence="9" id="KW-1185">Reference proteome</keyword>
<feature type="transmembrane region" description="Helical" evidence="7">
    <location>
        <begin position="178"/>
        <end position="200"/>
    </location>
</feature>
<dbReference type="EMBL" id="CAJVPI010000364">
    <property type="protein sequence ID" value="CAG8525481.1"/>
    <property type="molecule type" value="Genomic_DNA"/>
</dbReference>
<organism evidence="8 9">
    <name type="scientific">Paraglomus brasilianum</name>
    <dbReference type="NCBI Taxonomy" id="144538"/>
    <lineage>
        <taxon>Eukaryota</taxon>
        <taxon>Fungi</taxon>
        <taxon>Fungi incertae sedis</taxon>
        <taxon>Mucoromycota</taxon>
        <taxon>Glomeromycotina</taxon>
        <taxon>Glomeromycetes</taxon>
        <taxon>Paraglomerales</taxon>
        <taxon>Paraglomeraceae</taxon>
        <taxon>Paraglomus</taxon>
    </lineage>
</organism>
<feature type="transmembrane region" description="Helical" evidence="7">
    <location>
        <begin position="278"/>
        <end position="299"/>
    </location>
</feature>
<feature type="transmembrane region" description="Helical" evidence="7">
    <location>
        <begin position="240"/>
        <end position="266"/>
    </location>
</feature>
<comment type="subcellular location">
    <subcellularLocation>
        <location evidence="1">Membrane</location>
        <topology evidence="1">Multi-pass membrane protein</topology>
    </subcellularLocation>
</comment>
<evidence type="ECO:0000313" key="8">
    <source>
        <dbReference type="EMBL" id="CAG8525481.1"/>
    </source>
</evidence>
<dbReference type="GO" id="GO:0072657">
    <property type="term" value="P:protein localization to membrane"/>
    <property type="evidence" value="ECO:0007669"/>
    <property type="project" value="TreeGrafter"/>
</dbReference>
<feature type="transmembrane region" description="Helical" evidence="7">
    <location>
        <begin position="342"/>
        <end position="369"/>
    </location>
</feature>
<dbReference type="OrthoDB" id="1666796at2759"/>
<dbReference type="InterPro" id="IPR004240">
    <property type="entry name" value="EMP70"/>
</dbReference>
<dbReference type="PANTHER" id="PTHR10766">
    <property type="entry name" value="TRANSMEMBRANE 9 SUPERFAMILY PROTEIN"/>
    <property type="match status" value="1"/>
</dbReference>
<keyword evidence="4" id="KW-0732">Signal</keyword>
<dbReference type="GO" id="GO:0016020">
    <property type="term" value="C:membrane"/>
    <property type="evidence" value="ECO:0007669"/>
    <property type="project" value="UniProtKB-SubCell"/>
</dbReference>
<keyword evidence="3 7" id="KW-0812">Transmembrane</keyword>
<evidence type="ECO:0000256" key="3">
    <source>
        <dbReference type="ARBA" id="ARBA00022692"/>
    </source>
</evidence>
<evidence type="ECO:0000313" key="9">
    <source>
        <dbReference type="Proteomes" id="UP000789739"/>
    </source>
</evidence>
<sequence length="396" mass="45412">MNTVGPLSNRQETYEYYQLPYCRGKQVVEHHHETLGEALLGMELVNSGIGMKFLVDEENATICDVLLTAKDIRSFRYAITNNYWYQMFLGFVGIEDRNTTDAYLYSHSSFVISYNGDKIIEVNNTSGNPVRLPLESDRMRLHLSYSVKWVDTNARFEDRFDKYLDAEFFEHRVHWFSIWNSLMIVIVLTGAVGFLLVRMLKRDFARYDRMESFDDLDRDFGDEYGWKQVHGDIFRSPPRLLLFSALVGTGHQLIWLMLVLILYIIIGELYAERDTILTAAIFLYALTSVIAGFTTTRTYSIYGGRDTFKAVLLTATLCPGFASAVTLFINIIAVYYSSSRAIPFLVILAMLAIWLFLVIPLTMLGAVLASSWGVQPDFPCRVNPIPRTIPDKAWYL</sequence>
<evidence type="ECO:0000256" key="7">
    <source>
        <dbReference type="RuleBase" id="RU363079"/>
    </source>
</evidence>